<keyword evidence="3 5" id="KW-0479">Metal-binding</keyword>
<dbReference type="Gene3D" id="1.20.1260.10">
    <property type="match status" value="1"/>
</dbReference>
<evidence type="ECO:0000313" key="8">
    <source>
        <dbReference type="EMBL" id="QCY53443.1"/>
    </source>
</evidence>
<dbReference type="PANTHER" id="PTHR11431:SF75">
    <property type="entry name" value="FERRITIN"/>
    <property type="match status" value="1"/>
</dbReference>
<dbReference type="GO" id="GO:0008199">
    <property type="term" value="F:ferric iron binding"/>
    <property type="evidence" value="ECO:0007669"/>
    <property type="project" value="InterPro"/>
</dbReference>
<feature type="binding site" evidence="5">
    <location>
        <position position="59"/>
    </location>
    <ligand>
        <name>Fe cation</name>
        <dbReference type="ChEBI" id="CHEBI:24875"/>
        <label>1</label>
    </ligand>
</feature>
<dbReference type="EMBL" id="MK887318">
    <property type="protein sequence ID" value="QCY53443.1"/>
    <property type="molecule type" value="mRNA"/>
</dbReference>
<dbReference type="InterPro" id="IPR009078">
    <property type="entry name" value="Ferritin-like_SF"/>
</dbReference>
<keyword evidence="2 6" id="KW-0409">Iron storage</keyword>
<dbReference type="PROSITE" id="PS50905">
    <property type="entry name" value="FERRITIN_LIKE"/>
    <property type="match status" value="1"/>
</dbReference>
<comment type="catalytic activity">
    <reaction evidence="6">
        <text>4 Fe(2+) + O2 + 4 H(+) = 4 Fe(3+) + 2 H2O</text>
        <dbReference type="Rhea" id="RHEA:11148"/>
        <dbReference type="ChEBI" id="CHEBI:15377"/>
        <dbReference type="ChEBI" id="CHEBI:15378"/>
        <dbReference type="ChEBI" id="CHEBI:15379"/>
        <dbReference type="ChEBI" id="CHEBI:29033"/>
        <dbReference type="ChEBI" id="CHEBI:29034"/>
        <dbReference type="EC" id="1.16.3.1"/>
    </reaction>
</comment>
<dbReference type="PANTHER" id="PTHR11431">
    <property type="entry name" value="FERRITIN"/>
    <property type="match status" value="1"/>
</dbReference>
<dbReference type="InterPro" id="IPR009040">
    <property type="entry name" value="Ferritin-like_diiron"/>
</dbReference>
<feature type="binding site" evidence="5">
    <location>
        <position position="104"/>
    </location>
    <ligand>
        <name>Fe cation</name>
        <dbReference type="ChEBI" id="CHEBI:24875"/>
        <label>1</label>
    </ligand>
</feature>
<name>A0A4Y5R770_LEPSM</name>
<dbReference type="GO" id="GO:0006879">
    <property type="term" value="P:intracellular iron ion homeostasis"/>
    <property type="evidence" value="ECO:0007669"/>
    <property type="project" value="UniProtKB-KW"/>
</dbReference>
<evidence type="ECO:0000256" key="1">
    <source>
        <dbReference type="ARBA" id="ARBA00007513"/>
    </source>
</evidence>
<feature type="binding site" evidence="5">
    <location>
        <position position="62"/>
    </location>
    <ligand>
        <name>Fe cation</name>
        <dbReference type="ChEBI" id="CHEBI:24875"/>
        <label>1</label>
    </ligand>
</feature>
<evidence type="ECO:0000256" key="4">
    <source>
        <dbReference type="ARBA" id="ARBA00023004"/>
    </source>
</evidence>
<dbReference type="CDD" id="cd01056">
    <property type="entry name" value="Euk_Ferritin"/>
    <property type="match status" value="1"/>
</dbReference>
<dbReference type="PROSITE" id="PS00204">
    <property type="entry name" value="FERRITIN_2"/>
    <property type="match status" value="1"/>
</dbReference>
<evidence type="ECO:0000259" key="7">
    <source>
        <dbReference type="PROSITE" id="PS50905"/>
    </source>
</evidence>
<dbReference type="OMA" id="VESIYEM"/>
<dbReference type="GO" id="GO:0005737">
    <property type="term" value="C:cytoplasm"/>
    <property type="evidence" value="ECO:0007669"/>
    <property type="project" value="TreeGrafter"/>
</dbReference>
<accession>A0A4Y5R770</accession>
<dbReference type="EC" id="1.16.3.1" evidence="6"/>
<sequence>MAQQIRQNYDPECEDLINKQINMELYAFYSYLSMGAYFSRDDVALDGFAKFFYISASEETRHAQKLIDYQHLRGGKVVFESVQTPSVQSWDSPVDAMEAALNLEKNVNASLLHIHSVAAEKDDAQLCDFLESEYLKEQVEGIKSIGTLLTRMKRVGPGVGIHLIDEELKRSSTGHSPSNY</sequence>
<comment type="similarity">
    <text evidence="1 6">Belongs to the ferritin family.</text>
</comment>
<feature type="domain" description="Ferritin-like diiron" evidence="7">
    <location>
        <begin position="7"/>
        <end position="156"/>
    </location>
</feature>
<dbReference type="InterPro" id="IPR008331">
    <property type="entry name" value="Ferritin_DPS_dom"/>
</dbReference>
<evidence type="ECO:0000256" key="2">
    <source>
        <dbReference type="ARBA" id="ARBA00022434"/>
    </source>
</evidence>
<protein>
    <recommendedName>
        <fullName evidence="6">Ferritin</fullName>
        <ecNumber evidence="6">1.16.3.1</ecNumber>
    </recommendedName>
</protein>
<dbReference type="InterPro" id="IPR001519">
    <property type="entry name" value="Ferritin"/>
</dbReference>
<dbReference type="AlphaFoldDB" id="A0A4Y5R770"/>
<proteinExistence type="evidence at transcript level"/>
<dbReference type="InterPro" id="IPR014034">
    <property type="entry name" value="Ferritin_CS"/>
</dbReference>
<reference evidence="8" key="1">
    <citation type="submission" date="2019-05" db="EMBL/GenBank/DDBJ databases">
        <title>Heavy and light chain homologs of ferritin are essential for blood-feeding and egg production of the ectoparasitic copepod Lepeophtheirus salmonis.</title>
        <authorList>
            <person name="Heggland E.I."/>
            <person name="Trosse C."/>
            <person name="Eichner C."/>
            <person name="Nilsen F."/>
        </authorList>
    </citation>
    <scope>NUCLEOTIDE SEQUENCE</scope>
</reference>
<dbReference type="FunFam" id="1.20.1260.10:FF:000002">
    <property type="entry name" value="Ferritin, mitochondrial"/>
    <property type="match status" value="1"/>
</dbReference>
<feature type="binding site" evidence="5">
    <location>
        <position position="24"/>
    </location>
    <ligand>
        <name>Fe cation</name>
        <dbReference type="ChEBI" id="CHEBI:24875"/>
        <label>1</label>
    </ligand>
</feature>
<evidence type="ECO:0000256" key="3">
    <source>
        <dbReference type="ARBA" id="ARBA00022723"/>
    </source>
</evidence>
<evidence type="ECO:0000256" key="5">
    <source>
        <dbReference type="PIRSR" id="PIRSR601519-1"/>
    </source>
</evidence>
<dbReference type="GO" id="GO:0004322">
    <property type="term" value="F:ferroxidase activity"/>
    <property type="evidence" value="ECO:0007669"/>
    <property type="project" value="UniProtKB-EC"/>
</dbReference>
<feature type="binding site" evidence="5">
    <location>
        <position position="138"/>
    </location>
    <ligand>
        <name>Fe cation</name>
        <dbReference type="ChEBI" id="CHEBI:24875"/>
        <label>1</label>
    </ligand>
</feature>
<comment type="function">
    <text evidence="6">Stores iron in a soluble, non-toxic, readily available form. Important for iron homeostasis. Iron is taken up in the ferrous form and deposited as ferric hydroxides after oxidation.</text>
</comment>
<dbReference type="GO" id="GO:0008198">
    <property type="term" value="F:ferrous iron binding"/>
    <property type="evidence" value="ECO:0007669"/>
    <property type="project" value="TreeGrafter"/>
</dbReference>
<keyword evidence="6" id="KW-0560">Oxidoreductase</keyword>
<dbReference type="SUPFAM" id="SSF47240">
    <property type="entry name" value="Ferritin-like"/>
    <property type="match status" value="1"/>
</dbReference>
<gene>
    <name evidence="8" type="primary">Fer3</name>
</gene>
<evidence type="ECO:0000256" key="6">
    <source>
        <dbReference type="RuleBase" id="RU361145"/>
    </source>
</evidence>
<dbReference type="OrthoDB" id="186462at2759"/>
<keyword evidence="4 5" id="KW-0408">Iron</keyword>
<dbReference type="Pfam" id="PF00210">
    <property type="entry name" value="Ferritin"/>
    <property type="match status" value="1"/>
</dbReference>
<dbReference type="GO" id="GO:0006826">
    <property type="term" value="P:iron ion transport"/>
    <property type="evidence" value="ECO:0007669"/>
    <property type="project" value="InterPro"/>
</dbReference>
<organism evidence="8">
    <name type="scientific">Lepeophtheirus salmonis</name>
    <name type="common">Salmon louse</name>
    <name type="synonym">Caligus salmonis</name>
    <dbReference type="NCBI Taxonomy" id="72036"/>
    <lineage>
        <taxon>Eukaryota</taxon>
        <taxon>Metazoa</taxon>
        <taxon>Ecdysozoa</taxon>
        <taxon>Arthropoda</taxon>
        <taxon>Crustacea</taxon>
        <taxon>Multicrustacea</taxon>
        <taxon>Hexanauplia</taxon>
        <taxon>Copepoda</taxon>
        <taxon>Siphonostomatoida</taxon>
        <taxon>Caligidae</taxon>
        <taxon>Lepeophtheirus</taxon>
    </lineage>
</organism>
<dbReference type="InterPro" id="IPR012347">
    <property type="entry name" value="Ferritin-like"/>
</dbReference>